<evidence type="ECO:0000256" key="1">
    <source>
        <dbReference type="ARBA" id="ARBA00009713"/>
    </source>
</evidence>
<feature type="compositionally biased region" description="Basic and acidic residues" evidence="4">
    <location>
        <begin position="481"/>
        <end position="493"/>
    </location>
</feature>
<name>A0A2H3J850_WOLCO</name>
<dbReference type="InterPro" id="IPR049092">
    <property type="entry name" value="MIOS_a-sol"/>
</dbReference>
<dbReference type="Pfam" id="PF21720">
    <property type="entry name" value="MIOS_WD40"/>
    <property type="match status" value="1"/>
</dbReference>
<evidence type="ECO:0000259" key="6">
    <source>
        <dbReference type="Pfam" id="PF21719"/>
    </source>
</evidence>
<dbReference type="EMBL" id="KB467865">
    <property type="protein sequence ID" value="PCH35953.1"/>
    <property type="molecule type" value="Genomic_DNA"/>
</dbReference>
<comment type="similarity">
    <text evidence="1">Belongs to the WD repeat mio family.</text>
</comment>
<proteinExistence type="inferred from homology"/>
<dbReference type="CDD" id="cd16691">
    <property type="entry name" value="mRING-H2-C3H3C2_Mio"/>
    <property type="match status" value="1"/>
</dbReference>
<reference evidence="7 8" key="1">
    <citation type="journal article" date="2012" name="Science">
        <title>The Paleozoic origin of enzymatic lignin decomposition reconstructed from 31 fungal genomes.</title>
        <authorList>
            <person name="Floudas D."/>
            <person name="Binder M."/>
            <person name="Riley R."/>
            <person name="Barry K."/>
            <person name="Blanchette R.A."/>
            <person name="Henrissat B."/>
            <person name="Martinez A.T."/>
            <person name="Otillar R."/>
            <person name="Spatafora J.W."/>
            <person name="Yadav J.S."/>
            <person name="Aerts A."/>
            <person name="Benoit I."/>
            <person name="Boyd A."/>
            <person name="Carlson A."/>
            <person name="Copeland A."/>
            <person name="Coutinho P.M."/>
            <person name="de Vries R.P."/>
            <person name="Ferreira P."/>
            <person name="Findley K."/>
            <person name="Foster B."/>
            <person name="Gaskell J."/>
            <person name="Glotzer D."/>
            <person name="Gorecki P."/>
            <person name="Heitman J."/>
            <person name="Hesse C."/>
            <person name="Hori C."/>
            <person name="Igarashi K."/>
            <person name="Jurgens J.A."/>
            <person name="Kallen N."/>
            <person name="Kersten P."/>
            <person name="Kohler A."/>
            <person name="Kuees U."/>
            <person name="Kumar T.K.A."/>
            <person name="Kuo A."/>
            <person name="LaButti K."/>
            <person name="Larrondo L.F."/>
            <person name="Lindquist E."/>
            <person name="Ling A."/>
            <person name="Lombard V."/>
            <person name="Lucas S."/>
            <person name="Lundell T."/>
            <person name="Martin R."/>
            <person name="McLaughlin D.J."/>
            <person name="Morgenstern I."/>
            <person name="Morin E."/>
            <person name="Murat C."/>
            <person name="Nagy L.G."/>
            <person name="Nolan M."/>
            <person name="Ohm R.A."/>
            <person name="Patyshakuliyeva A."/>
            <person name="Rokas A."/>
            <person name="Ruiz-Duenas F.J."/>
            <person name="Sabat G."/>
            <person name="Salamov A."/>
            <person name="Samejima M."/>
            <person name="Schmutz J."/>
            <person name="Slot J.C."/>
            <person name="St John F."/>
            <person name="Stenlid J."/>
            <person name="Sun H."/>
            <person name="Sun S."/>
            <person name="Syed K."/>
            <person name="Tsang A."/>
            <person name="Wiebenga A."/>
            <person name="Young D."/>
            <person name="Pisabarro A."/>
            <person name="Eastwood D.C."/>
            <person name="Martin F."/>
            <person name="Cullen D."/>
            <person name="Grigoriev I.V."/>
            <person name="Hibbett D.S."/>
        </authorList>
    </citation>
    <scope>NUCLEOTIDE SEQUENCE [LARGE SCALE GENOMIC DNA]</scope>
    <source>
        <strain evidence="7 8">MD-104</strain>
    </source>
</reference>
<evidence type="ECO:0000259" key="5">
    <source>
        <dbReference type="Pfam" id="PF17034"/>
    </source>
</evidence>
<dbReference type="InterPro" id="IPR036322">
    <property type="entry name" value="WD40_repeat_dom_sf"/>
</dbReference>
<feature type="compositionally biased region" description="Polar residues" evidence="4">
    <location>
        <begin position="335"/>
        <end position="352"/>
    </location>
</feature>
<dbReference type="Gene3D" id="2.130.10.10">
    <property type="entry name" value="YVTN repeat-like/Quinoprotein amine dehydrogenase"/>
    <property type="match status" value="2"/>
</dbReference>
<dbReference type="GO" id="GO:0005737">
    <property type="term" value="C:cytoplasm"/>
    <property type="evidence" value="ECO:0007669"/>
    <property type="project" value="TreeGrafter"/>
</dbReference>
<dbReference type="InterPro" id="IPR037593">
    <property type="entry name" value="MIOS/Sea4"/>
</dbReference>
<dbReference type="InterPro" id="IPR031488">
    <property type="entry name" value="Zn_ribbon_mio"/>
</dbReference>
<accession>A0A2H3J850</accession>
<evidence type="ECO:0000256" key="4">
    <source>
        <dbReference type="SAM" id="MobiDB-lite"/>
    </source>
</evidence>
<dbReference type="SUPFAM" id="SSF50978">
    <property type="entry name" value="WD40 repeat-like"/>
    <property type="match status" value="1"/>
</dbReference>
<dbReference type="PANTHER" id="PTHR16453">
    <property type="entry name" value="WD40 DOMAIN-CONTAINING PROTEIN MIO FAMILY MEMBER"/>
    <property type="match status" value="1"/>
</dbReference>
<feature type="region of interest" description="Disordered" evidence="4">
    <location>
        <begin position="717"/>
        <end position="739"/>
    </location>
</feature>
<dbReference type="AlphaFoldDB" id="A0A2H3J850"/>
<evidence type="ECO:0000256" key="2">
    <source>
        <dbReference type="ARBA" id="ARBA00022574"/>
    </source>
</evidence>
<dbReference type="STRING" id="742152.A0A2H3J850"/>
<protein>
    <submittedName>
        <fullName evidence="7">Uncharacterized protein</fullName>
    </submittedName>
</protein>
<feature type="region of interest" description="Disordered" evidence="4">
    <location>
        <begin position="474"/>
        <end position="517"/>
    </location>
</feature>
<keyword evidence="3" id="KW-0677">Repeat</keyword>
<dbReference type="Pfam" id="PF21719">
    <property type="entry name" value="MIOS_a-sol"/>
    <property type="match status" value="1"/>
</dbReference>
<dbReference type="OMA" id="RTKAACW"/>
<dbReference type="OrthoDB" id="341486at2759"/>
<sequence length="1136" mass="126224">MVVQNEKRLLWHPRRENRFIVGGGSQITLYDWALESSEIKQVTTQLDLNLMKCFTWSPDPILTDLVAVGLSTGKVDLIRLEATKFSRNQVLPSGLSNSLPASRNSRACNALAFSSVEPNYLAVGLDKVRGDPSLIIWDIHTLKPSRTLDTSAAVGPAVSQRARSTSQARIPRADFSTKINENILQQHAPAEMVSAVAFLPASPTSLLAGLSPRWLRLYDLRSATASPPGVACKVNGIATDSFEPHRFACYGEGIATIWDARRLTQPLLTFTEKDAGADGARTKAGAVYSAIEFSMTRRGMLATLEKDSAHVRFWDLQQAEAVEAITPERTRSRDSSQSGRVTRSWTNPSSMLPWTGSTSSAAGTHSPAPVPAEPALPYNLVLSDTRKTKRFNRQLVSFALVPSARTHPLTSDIMVVTKEGDLELYAMHDIPKPIPWSARGDLTIGLGRSYRTFPGIRELSPPPDPWDIPITPSIPPSKAQSLDRHAGREESVVRGRTGKMNRSPAPLFGRGDEDGFPALPAKAPTNLAATRPGRIRTYSPAALRKLKPDGASITQDTQLSEATLLPVDDANAAKPNEGYPKKYQLGHHSRHASLLRRLPLEKTAQHLVEEDVSMTMRRRVIKGYGLTSPLHNATVVADTSHDGSTLASLWRWIHHSQLLLATPTSRLEGYNFAYQGLSGIWEGFRPQPQAPTSTHTTPRMVKRSMLLNTPVAALTALPDIHSNPSSRHSSRRRGHPAGGVPEDFLSAIHELNERNGHDLQGWKPAISATAKLAQRQLALQLCGWSLAEDDLERATKRWEKENKHSQAACWLALTNKHKSAMDVLMRSEDDTMYMMSSVLVAVQTATSSKSSELSAQCERLLVRLQDPYLRVMLSYLMYRDKDWDWEEVLHEDTLPLRERIAIALQFLEDKQFASYLRRIVDRCTHDGDIEGLIVTGLTPPGLDILQAYVDSTGDVQTSAILSSLSPSIAQDVRFERWLDAYRDLLDGWKLFHFRCQFDIERGRMLQDAVQHMDIPPYDWAPRQILLKCHYCNKPMDRQFPENKIPRPPTCPHCGRPLPRCSVCLMTLTIVSDSARNTALTRSDAQDTLDEALVFCQTCRHGGHASHILMWFYGENSQRSHETCPVAGCSCRCADEG</sequence>
<feature type="compositionally biased region" description="Low complexity" evidence="4">
    <location>
        <begin position="355"/>
        <end position="364"/>
    </location>
</feature>
<dbReference type="GO" id="GO:1904263">
    <property type="term" value="P:positive regulation of TORC1 signaling"/>
    <property type="evidence" value="ECO:0007669"/>
    <property type="project" value="TreeGrafter"/>
</dbReference>
<feature type="region of interest" description="Disordered" evidence="4">
    <location>
        <begin position="325"/>
        <end position="375"/>
    </location>
</feature>
<evidence type="ECO:0000313" key="7">
    <source>
        <dbReference type="EMBL" id="PCH35953.1"/>
    </source>
</evidence>
<dbReference type="PANTHER" id="PTHR16453:SF9">
    <property type="entry name" value="GATOR COMPLEX PROTEIN MIOS"/>
    <property type="match status" value="1"/>
</dbReference>
<dbReference type="Proteomes" id="UP000218811">
    <property type="component" value="Unassembled WGS sequence"/>
</dbReference>
<feature type="domain" description="GATOR2 complex protein MIO zinc-ribbon like" evidence="5">
    <location>
        <begin position="1048"/>
        <end position="1133"/>
    </location>
</feature>
<keyword evidence="2" id="KW-0853">WD repeat</keyword>
<keyword evidence="8" id="KW-1185">Reference proteome</keyword>
<organism evidence="7 8">
    <name type="scientific">Wolfiporia cocos (strain MD-104)</name>
    <name type="common">Brown rot fungus</name>
    <dbReference type="NCBI Taxonomy" id="742152"/>
    <lineage>
        <taxon>Eukaryota</taxon>
        <taxon>Fungi</taxon>
        <taxon>Dikarya</taxon>
        <taxon>Basidiomycota</taxon>
        <taxon>Agaricomycotina</taxon>
        <taxon>Agaricomycetes</taxon>
        <taxon>Polyporales</taxon>
        <taxon>Phaeolaceae</taxon>
        <taxon>Wolfiporia</taxon>
    </lineage>
</organism>
<evidence type="ECO:0000256" key="3">
    <source>
        <dbReference type="ARBA" id="ARBA00022737"/>
    </source>
</evidence>
<dbReference type="Pfam" id="PF17034">
    <property type="entry name" value="zinc_ribbon_16"/>
    <property type="match status" value="1"/>
</dbReference>
<gene>
    <name evidence="7" type="ORF">WOLCODRAFT_126455</name>
</gene>
<feature type="domain" description="MIOS-like alpha-solenoid" evidence="6">
    <location>
        <begin position="769"/>
        <end position="906"/>
    </location>
</feature>
<evidence type="ECO:0000313" key="8">
    <source>
        <dbReference type="Proteomes" id="UP000218811"/>
    </source>
</evidence>
<dbReference type="InterPro" id="IPR015943">
    <property type="entry name" value="WD40/YVTN_repeat-like_dom_sf"/>
</dbReference>